<evidence type="ECO:0000256" key="6">
    <source>
        <dbReference type="ARBA" id="ARBA00022692"/>
    </source>
</evidence>
<feature type="transmembrane region" description="Helical" evidence="11">
    <location>
        <begin position="327"/>
        <end position="348"/>
    </location>
</feature>
<dbReference type="InterPro" id="IPR038770">
    <property type="entry name" value="Na+/solute_symporter_sf"/>
</dbReference>
<evidence type="ECO:0000256" key="2">
    <source>
        <dbReference type="ARBA" id="ARBA00005551"/>
    </source>
</evidence>
<dbReference type="GO" id="GO:0006813">
    <property type="term" value="P:potassium ion transport"/>
    <property type="evidence" value="ECO:0007669"/>
    <property type="project" value="UniProtKB-KW"/>
</dbReference>
<dbReference type="Proteomes" id="UP000244441">
    <property type="component" value="Chromosome"/>
</dbReference>
<protein>
    <submittedName>
        <fullName evidence="14">Potassium transporter</fullName>
    </submittedName>
</protein>
<dbReference type="InterPro" id="IPR006037">
    <property type="entry name" value="RCK_C"/>
</dbReference>
<evidence type="ECO:0000259" key="12">
    <source>
        <dbReference type="PROSITE" id="PS51201"/>
    </source>
</evidence>
<evidence type="ECO:0000256" key="4">
    <source>
        <dbReference type="ARBA" id="ARBA00022449"/>
    </source>
</evidence>
<dbReference type="OrthoDB" id="9781411at2"/>
<evidence type="ECO:0000256" key="1">
    <source>
        <dbReference type="ARBA" id="ARBA00004141"/>
    </source>
</evidence>
<feature type="domain" description="RCK N-terminal" evidence="12">
    <location>
        <begin position="407"/>
        <end position="524"/>
    </location>
</feature>
<dbReference type="Gene3D" id="3.30.70.1450">
    <property type="entry name" value="Regulator of K+ conductance, C-terminal domain"/>
    <property type="match status" value="1"/>
</dbReference>
<name>A0A2S0VTN5_9ALTE</name>
<dbReference type="GO" id="GO:0008324">
    <property type="term" value="F:monoatomic cation transmembrane transporter activity"/>
    <property type="evidence" value="ECO:0007669"/>
    <property type="project" value="InterPro"/>
</dbReference>
<dbReference type="Gene3D" id="1.20.1530.20">
    <property type="match status" value="1"/>
</dbReference>
<evidence type="ECO:0000256" key="9">
    <source>
        <dbReference type="ARBA" id="ARBA00023065"/>
    </source>
</evidence>
<dbReference type="EMBL" id="CP026604">
    <property type="protein sequence ID" value="AWB67542.1"/>
    <property type="molecule type" value="Genomic_DNA"/>
</dbReference>
<evidence type="ECO:0000313" key="14">
    <source>
        <dbReference type="EMBL" id="AWB67542.1"/>
    </source>
</evidence>
<dbReference type="InterPro" id="IPR036721">
    <property type="entry name" value="RCK_C_sf"/>
</dbReference>
<keyword evidence="6 11" id="KW-0812">Transmembrane</keyword>
<proteinExistence type="inferred from homology"/>
<feature type="transmembrane region" description="Helical" evidence="11">
    <location>
        <begin position="116"/>
        <end position="135"/>
    </location>
</feature>
<dbReference type="Pfam" id="PF02254">
    <property type="entry name" value="TrkA_N"/>
    <property type="match status" value="1"/>
</dbReference>
<feature type="transmembrane region" description="Helical" evidence="11">
    <location>
        <begin position="296"/>
        <end position="315"/>
    </location>
</feature>
<dbReference type="GO" id="GO:0015297">
    <property type="term" value="F:antiporter activity"/>
    <property type="evidence" value="ECO:0007669"/>
    <property type="project" value="UniProtKB-KW"/>
</dbReference>
<keyword evidence="10 11" id="KW-0472">Membrane</keyword>
<keyword evidence="4" id="KW-0050">Antiport</keyword>
<keyword evidence="5" id="KW-0633">Potassium transport</keyword>
<feature type="transmembrane region" description="Helical" evidence="11">
    <location>
        <begin position="147"/>
        <end position="170"/>
    </location>
</feature>
<sequence length="657" mass="72361">MQDTIFKEMLLLLAASVFMISLFRRFNLTPILAYLAAGIVAGPTALGWISSPDKMNLIAELGIVLLLFSLGLEFSFPKLIAMRKMVLGTGSVQVCATLIVIMLFCFALGLPIEASFAVGAILALSSTAIVIKQLSEKSNGLKDRKGQIAVSVLLFQDIAVVPFLITFPILSQGGDVAIGHALFMALLKGIAVFVLLIAIGKWLLPRVFAEIGQARSDELFVLTTLLVALLAGGVTHLFGLSMALGAFLAGMMLGESQYKHQLEADIRPFRDILMGLFFTTVGMRLDIYAIWVQFHWLILSVVGLLLVKAMVVYAICQVVKEKRTDSVAAAIMLCQMGEFGFVLTALALENELISSDIASLLIGVGVVSMAITPFLVSNAERLTNFILFGDLQSQHQDKIPGFTYNQSDHVIICGFGRVGQTVARFLKAEAIPYVALDFDPIRVQEAQVAGERVHFGDVRNAMILNAVSIKTARLVIITLDDAIKSQTVVSLIKDLNPDAKVVVRTSDDEHLNQLKEVGATEVVPEKLEGSLMLVLHVLYRSGVPIKRIFSRLRRERRNQYNFMHGFFPGENVDLGGERREQLEFLHAISLQETAYAIGKTLKELNLSSLRAEVIGLRRNNQEIEQPPEDIRIEIDDVLIIRARPSRVEKAERFLLEG</sequence>
<dbReference type="AlphaFoldDB" id="A0A2S0VTN5"/>
<evidence type="ECO:0000256" key="8">
    <source>
        <dbReference type="ARBA" id="ARBA00022989"/>
    </source>
</evidence>
<dbReference type="SUPFAM" id="SSF51735">
    <property type="entry name" value="NAD(P)-binding Rossmann-fold domains"/>
    <property type="match status" value="1"/>
</dbReference>
<dbReference type="PANTHER" id="PTHR46157:SF4">
    <property type="entry name" value="K(+) EFFLUX ANTIPORTER 3, CHLOROPLASTIC"/>
    <property type="match status" value="1"/>
</dbReference>
<feature type="transmembrane region" description="Helical" evidence="11">
    <location>
        <begin position="219"/>
        <end position="252"/>
    </location>
</feature>
<dbReference type="SUPFAM" id="SSF116726">
    <property type="entry name" value="TrkA C-terminal domain-like"/>
    <property type="match status" value="1"/>
</dbReference>
<evidence type="ECO:0000256" key="10">
    <source>
        <dbReference type="ARBA" id="ARBA00023136"/>
    </source>
</evidence>
<dbReference type="InterPro" id="IPR006153">
    <property type="entry name" value="Cation/H_exchanger_TM"/>
</dbReference>
<feature type="transmembrane region" description="Helical" evidence="11">
    <location>
        <begin position="357"/>
        <end position="376"/>
    </location>
</feature>
<dbReference type="Gene3D" id="3.40.50.720">
    <property type="entry name" value="NAD(P)-binding Rossmann-like Domain"/>
    <property type="match status" value="1"/>
</dbReference>
<keyword evidence="3" id="KW-0813">Transport</keyword>
<evidence type="ECO:0000256" key="3">
    <source>
        <dbReference type="ARBA" id="ARBA00022448"/>
    </source>
</evidence>
<evidence type="ECO:0000313" key="15">
    <source>
        <dbReference type="Proteomes" id="UP000244441"/>
    </source>
</evidence>
<evidence type="ECO:0000256" key="11">
    <source>
        <dbReference type="SAM" id="Phobius"/>
    </source>
</evidence>
<evidence type="ECO:0000256" key="7">
    <source>
        <dbReference type="ARBA" id="ARBA00022958"/>
    </source>
</evidence>
<dbReference type="GO" id="GO:0005886">
    <property type="term" value="C:plasma membrane"/>
    <property type="evidence" value="ECO:0007669"/>
    <property type="project" value="TreeGrafter"/>
</dbReference>
<feature type="transmembrane region" description="Helical" evidence="11">
    <location>
        <begin position="31"/>
        <end position="49"/>
    </location>
</feature>
<feature type="transmembrane region" description="Helical" evidence="11">
    <location>
        <begin position="86"/>
        <end position="110"/>
    </location>
</feature>
<dbReference type="InterPro" id="IPR004771">
    <property type="entry name" value="K/H_exchanger"/>
</dbReference>
<evidence type="ECO:0000259" key="13">
    <source>
        <dbReference type="PROSITE" id="PS51202"/>
    </source>
</evidence>
<feature type="domain" description="RCK C-terminal" evidence="13">
    <location>
        <begin position="572"/>
        <end position="656"/>
    </location>
</feature>
<dbReference type="GO" id="GO:1902600">
    <property type="term" value="P:proton transmembrane transport"/>
    <property type="evidence" value="ECO:0007669"/>
    <property type="project" value="InterPro"/>
</dbReference>
<keyword evidence="7" id="KW-0630">Potassium</keyword>
<feature type="transmembrane region" description="Helical" evidence="11">
    <location>
        <begin position="55"/>
        <end position="74"/>
    </location>
</feature>
<dbReference type="Pfam" id="PF00999">
    <property type="entry name" value="Na_H_Exchanger"/>
    <property type="match status" value="1"/>
</dbReference>
<dbReference type="InterPro" id="IPR036291">
    <property type="entry name" value="NAD(P)-bd_dom_sf"/>
</dbReference>
<dbReference type="PROSITE" id="PS51201">
    <property type="entry name" value="RCK_N"/>
    <property type="match status" value="1"/>
</dbReference>
<keyword evidence="8 11" id="KW-1133">Transmembrane helix</keyword>
<keyword evidence="15" id="KW-1185">Reference proteome</keyword>
<dbReference type="InterPro" id="IPR003148">
    <property type="entry name" value="RCK_N"/>
</dbReference>
<keyword evidence="9" id="KW-0406">Ion transport</keyword>
<dbReference type="PANTHER" id="PTHR46157">
    <property type="entry name" value="K(+) EFFLUX ANTIPORTER 3, CHLOROPLASTIC"/>
    <property type="match status" value="1"/>
</dbReference>
<feature type="transmembrane region" description="Helical" evidence="11">
    <location>
        <begin position="176"/>
        <end position="199"/>
    </location>
</feature>
<dbReference type="Pfam" id="PF02080">
    <property type="entry name" value="TrkA_C"/>
    <property type="match status" value="1"/>
</dbReference>
<organism evidence="14 15">
    <name type="scientific">Saccharobesus litoralis</name>
    <dbReference type="NCBI Taxonomy" id="2172099"/>
    <lineage>
        <taxon>Bacteria</taxon>
        <taxon>Pseudomonadati</taxon>
        <taxon>Pseudomonadota</taxon>
        <taxon>Gammaproteobacteria</taxon>
        <taxon>Alteromonadales</taxon>
        <taxon>Alteromonadaceae</taxon>
        <taxon>Saccharobesus</taxon>
    </lineage>
</organism>
<accession>A0A2S0VTN5</accession>
<gene>
    <name evidence="14" type="ORF">C2869_14330</name>
</gene>
<dbReference type="KEGG" id="cate:C2869_14330"/>
<dbReference type="NCBIfam" id="TIGR00932">
    <property type="entry name" value="2a37"/>
    <property type="match status" value="1"/>
</dbReference>
<dbReference type="RefSeq" id="WP_108603588.1">
    <property type="nucleotide sequence ID" value="NZ_CP026604.1"/>
</dbReference>
<reference evidence="14 15" key="1">
    <citation type="submission" date="2018-01" db="EMBL/GenBank/DDBJ databases">
        <title>Genome sequence of a Cantenovulum-like bacteria.</title>
        <authorList>
            <person name="Tan W.R."/>
            <person name="Lau N.-S."/>
            <person name="Go F."/>
            <person name="Amirul A.-A.A."/>
        </authorList>
    </citation>
    <scope>NUCLEOTIDE SEQUENCE [LARGE SCALE GENOMIC DNA]</scope>
    <source>
        <strain evidence="14 15">CCB-QB4</strain>
    </source>
</reference>
<comment type="subcellular location">
    <subcellularLocation>
        <location evidence="1">Membrane</location>
        <topology evidence="1">Multi-pass membrane protein</topology>
    </subcellularLocation>
</comment>
<evidence type="ECO:0000256" key="5">
    <source>
        <dbReference type="ARBA" id="ARBA00022538"/>
    </source>
</evidence>
<comment type="similarity">
    <text evidence="2">Belongs to the monovalent cation:proton antiporter 2 (CPA2) transporter (TC 2.A.37) family.</text>
</comment>
<dbReference type="PROSITE" id="PS51202">
    <property type="entry name" value="RCK_C"/>
    <property type="match status" value="1"/>
</dbReference>